<evidence type="ECO:0000256" key="1">
    <source>
        <dbReference type="SAM" id="MobiDB-lite"/>
    </source>
</evidence>
<proteinExistence type="predicted"/>
<dbReference type="Proteomes" id="UP000750711">
    <property type="component" value="Unassembled WGS sequence"/>
</dbReference>
<feature type="region of interest" description="Disordered" evidence="1">
    <location>
        <begin position="1"/>
        <end position="46"/>
    </location>
</feature>
<sequence>MSNSTDASNQPESSSQLRELSELLEKRGESSQNSRRELPKRDGPQLLARLESLGPDALERMDTSFSDSEASSIIQAKGESSQRYRAQLLKSVDQHRAAALEKGHTGPEVISPKPINPKSRVSFGTGEENVGKS</sequence>
<comment type="caution">
    <text evidence="2">The sequence shown here is derived from an EMBL/GenBank/DDBJ whole genome shotgun (WGS) entry which is preliminary data.</text>
</comment>
<evidence type="ECO:0000313" key="3">
    <source>
        <dbReference type="Proteomes" id="UP000750711"/>
    </source>
</evidence>
<organism evidence="2 3">
    <name type="scientific">Trichoglossum hirsutum</name>
    <dbReference type="NCBI Taxonomy" id="265104"/>
    <lineage>
        <taxon>Eukaryota</taxon>
        <taxon>Fungi</taxon>
        <taxon>Dikarya</taxon>
        <taxon>Ascomycota</taxon>
        <taxon>Pezizomycotina</taxon>
        <taxon>Geoglossomycetes</taxon>
        <taxon>Geoglossales</taxon>
        <taxon>Geoglossaceae</taxon>
        <taxon>Trichoglossum</taxon>
    </lineage>
</organism>
<keyword evidence="3" id="KW-1185">Reference proteome</keyword>
<feature type="region of interest" description="Disordered" evidence="1">
    <location>
        <begin position="101"/>
        <end position="133"/>
    </location>
</feature>
<gene>
    <name evidence="2" type="ORF">GP486_005924</name>
</gene>
<name>A0A9P8L8B3_9PEZI</name>
<reference evidence="2" key="1">
    <citation type="submission" date="2021-03" db="EMBL/GenBank/DDBJ databases">
        <title>Comparative genomics and phylogenomic investigation of the class Geoglossomycetes provide insights into ecological specialization and systematics.</title>
        <authorList>
            <person name="Melie T."/>
            <person name="Pirro S."/>
            <person name="Miller A.N."/>
            <person name="Quandt A."/>
        </authorList>
    </citation>
    <scope>NUCLEOTIDE SEQUENCE</scope>
    <source>
        <strain evidence="2">CAQ_001_2017</strain>
    </source>
</reference>
<dbReference type="EMBL" id="JAGHQM010001209">
    <property type="protein sequence ID" value="KAH0556144.1"/>
    <property type="molecule type" value="Genomic_DNA"/>
</dbReference>
<feature type="compositionally biased region" description="Polar residues" evidence="1">
    <location>
        <begin position="1"/>
        <end position="11"/>
    </location>
</feature>
<evidence type="ECO:0000313" key="2">
    <source>
        <dbReference type="EMBL" id="KAH0556144.1"/>
    </source>
</evidence>
<dbReference type="AlphaFoldDB" id="A0A9P8L8B3"/>
<feature type="compositionally biased region" description="Basic and acidic residues" evidence="1">
    <location>
        <begin position="19"/>
        <end position="43"/>
    </location>
</feature>
<accession>A0A9P8L8B3</accession>
<protein>
    <submittedName>
        <fullName evidence="2">Uncharacterized protein</fullName>
    </submittedName>
</protein>